<dbReference type="EMBL" id="BOPC01000068">
    <property type="protein sequence ID" value="GIJ29398.1"/>
    <property type="molecule type" value="Genomic_DNA"/>
</dbReference>
<feature type="domain" description="GH15-like" evidence="1">
    <location>
        <begin position="237"/>
        <end position="578"/>
    </location>
</feature>
<dbReference type="Gene3D" id="1.50.10.10">
    <property type="match status" value="1"/>
</dbReference>
<sequence length="599" mass="66086">MNYPPIDSYAFLSDTHTAALVAADGAIEWFCVPHFAGDAVFARMLDRRRGGVFDLSVVGCAGPSRRYLPDTLVLESRWTTPDGAAVVHDFLAVAPDGVAQPVRPNKLLVRRVRVEQGRVRLAARVAPRPGYGAQDVTWRQVDGRWRAAGAPLWIGSDLPCEVTEGVLRIEGELAAGATAVVLAGYSEDATVEVDPDELLARTCRTWQAWSARSDYAGFGAEAVRHSALVLRGLSFDETGALIAAATTSLPEEIGGVRNWDYRYTWHRDAALLLLALFRLGHAKEGRRYGRFLLSLCTEELLTPLADIHGRASEEQELSHLEGYAGSRPARIGNEAAEQVQFDTYGHILDGALVYQELTGDLTDEEWTLLRRHVDVMADRWREPDHGTWEVRGPRRHYVNAKVMTWVCLDRGIRLAKLLDDRTADVERWRAARDAIRAEVLERGFNPQLNSFVMTYDSTRLDASLLRIPLVGFLPGDDPRMLATIDRLREELEIGPGLLLRYRADDGLPGTEGAFLICSFELVSALVLAGRRDEAAEVFDQLSRYAGPLGLYAEELAPDGTALGNYPQAFTHLALIEAALNLDGAGNREALHAWAARVGS</sequence>
<dbReference type="SUPFAM" id="SSF48208">
    <property type="entry name" value="Six-hairpin glycosidases"/>
    <property type="match status" value="1"/>
</dbReference>
<dbReference type="Pfam" id="PF19291">
    <property type="entry name" value="TREH_N"/>
    <property type="match status" value="1"/>
</dbReference>
<comment type="caution">
    <text evidence="3">The sequence shown here is derived from an EMBL/GenBank/DDBJ whole genome shotgun (WGS) entry which is preliminary data.</text>
</comment>
<evidence type="ECO:0000313" key="3">
    <source>
        <dbReference type="EMBL" id="GIJ29398.1"/>
    </source>
</evidence>
<name>A0ABQ4JG18_9ACTN</name>
<gene>
    <name evidence="3" type="ORF">Vqi01_45600</name>
</gene>
<dbReference type="RefSeq" id="WP_204036867.1">
    <property type="nucleotide sequence ID" value="NZ_BOPC01000068.1"/>
</dbReference>
<organism evidence="3 4">
    <name type="scientific">Micromonospora qiuiae</name>
    <dbReference type="NCBI Taxonomy" id="502268"/>
    <lineage>
        <taxon>Bacteria</taxon>
        <taxon>Bacillati</taxon>
        <taxon>Actinomycetota</taxon>
        <taxon>Actinomycetes</taxon>
        <taxon>Micromonosporales</taxon>
        <taxon>Micromonosporaceae</taxon>
        <taxon>Micromonospora</taxon>
    </lineage>
</organism>
<dbReference type="Pfam" id="PF00723">
    <property type="entry name" value="Glyco_hydro_15"/>
    <property type="match status" value="1"/>
</dbReference>
<proteinExistence type="predicted"/>
<dbReference type="InterPro" id="IPR011613">
    <property type="entry name" value="GH15-like"/>
</dbReference>
<feature type="domain" description="Trehalase-like N-terminal" evidence="2">
    <location>
        <begin position="4"/>
        <end position="149"/>
    </location>
</feature>
<evidence type="ECO:0000259" key="2">
    <source>
        <dbReference type="Pfam" id="PF19291"/>
    </source>
</evidence>
<accession>A0ABQ4JG18</accession>
<dbReference type="InterPro" id="IPR008928">
    <property type="entry name" value="6-hairpin_glycosidase_sf"/>
</dbReference>
<protein>
    <submittedName>
        <fullName evidence="3">Glucoamylase</fullName>
    </submittedName>
</protein>
<keyword evidence="4" id="KW-1185">Reference proteome</keyword>
<evidence type="ECO:0000259" key="1">
    <source>
        <dbReference type="Pfam" id="PF00723"/>
    </source>
</evidence>
<dbReference type="PANTHER" id="PTHR31616">
    <property type="entry name" value="TREHALASE"/>
    <property type="match status" value="1"/>
</dbReference>
<dbReference type="InterPro" id="IPR012341">
    <property type="entry name" value="6hp_glycosidase-like_sf"/>
</dbReference>
<dbReference type="PANTHER" id="PTHR31616:SF10">
    <property type="entry name" value="TREHALASE"/>
    <property type="match status" value="1"/>
</dbReference>
<dbReference type="InterPro" id="IPR045582">
    <property type="entry name" value="Trehalase-like_N"/>
</dbReference>
<dbReference type="Proteomes" id="UP000653076">
    <property type="component" value="Unassembled WGS sequence"/>
</dbReference>
<reference evidence="3 4" key="1">
    <citation type="submission" date="2021-01" db="EMBL/GenBank/DDBJ databases">
        <title>Whole genome shotgun sequence of Verrucosispora qiuiae NBRC 106684.</title>
        <authorList>
            <person name="Komaki H."/>
            <person name="Tamura T."/>
        </authorList>
    </citation>
    <scope>NUCLEOTIDE SEQUENCE [LARGE SCALE GENOMIC DNA]</scope>
    <source>
        <strain evidence="3 4">NBRC 106684</strain>
    </source>
</reference>
<evidence type="ECO:0000313" key="4">
    <source>
        <dbReference type="Proteomes" id="UP000653076"/>
    </source>
</evidence>